<evidence type="ECO:0000313" key="3">
    <source>
        <dbReference type="Proteomes" id="UP000029725"/>
    </source>
</evidence>
<proteinExistence type="predicted"/>
<evidence type="ECO:0000313" key="2">
    <source>
        <dbReference type="EMBL" id="KGG51639.1"/>
    </source>
</evidence>
<dbReference type="PANTHER" id="PTHR23237:SF6">
    <property type="entry name" value="H_ACA RIBONUCLEOPROTEIN COMPLEX SUBUNIT 1"/>
    <property type="match status" value="1"/>
</dbReference>
<dbReference type="GeneID" id="25259442"/>
<dbReference type="GO" id="GO:0031429">
    <property type="term" value="C:box H/ACA snoRNP complex"/>
    <property type="evidence" value="ECO:0007669"/>
    <property type="project" value="TreeGrafter"/>
</dbReference>
<dbReference type="HOGENOM" id="CLU_080002_1_0_1"/>
<protein>
    <submittedName>
        <fullName evidence="2">Subunit 1 of H/ACA ribonucleoprotein complex</fullName>
    </submittedName>
</protein>
<reference evidence="2 3" key="1">
    <citation type="submission" date="2014-04" db="EMBL/GenBank/DDBJ databases">
        <title>A new species of microsporidia sheds light on the evolution of extreme parasitism.</title>
        <authorList>
            <person name="Haag K.L."/>
            <person name="James T.Y."/>
            <person name="Larsson R."/>
            <person name="Schaer T.M."/>
            <person name="Refardt D."/>
            <person name="Pombert J.-F."/>
            <person name="Ebert D."/>
        </authorList>
    </citation>
    <scope>NUCLEOTIDE SEQUENCE [LARGE SCALE GENOMIC DNA]</scope>
    <source>
        <strain evidence="2 3">UGP3</strain>
        <tissue evidence="2">Spores</tissue>
    </source>
</reference>
<comment type="caution">
    <text evidence="2">The sequence shown here is derived from an EMBL/GenBank/DDBJ whole genome shotgun (WGS) entry which is preliminary data.</text>
</comment>
<dbReference type="GO" id="GO:0000454">
    <property type="term" value="P:snoRNA guided rRNA pseudouridine synthesis"/>
    <property type="evidence" value="ECO:0007669"/>
    <property type="project" value="TreeGrafter"/>
</dbReference>
<dbReference type="PANTHER" id="PTHR23237">
    <property type="entry name" value="NUCLEOLAR PROTEIN FAMILY A MEMBER 1 SNORNP PROTEIN GAR1"/>
    <property type="match status" value="1"/>
</dbReference>
<dbReference type="OrthoDB" id="2187159at2759"/>
<feature type="compositionally biased region" description="Gly residues" evidence="1">
    <location>
        <begin position="90"/>
        <end position="125"/>
    </location>
</feature>
<dbReference type="RefSeq" id="XP_013238066.1">
    <property type="nucleotide sequence ID" value="XM_013382612.1"/>
</dbReference>
<dbReference type="EMBL" id="JMKJ01000222">
    <property type="protein sequence ID" value="KGG51639.1"/>
    <property type="molecule type" value="Genomic_DNA"/>
</dbReference>
<dbReference type="AlphaFoldDB" id="A0A098VS41"/>
<feature type="region of interest" description="Disordered" evidence="1">
    <location>
        <begin position="1"/>
        <end position="28"/>
    </location>
</feature>
<name>A0A098VS41_9MICR</name>
<organism evidence="2 3">
    <name type="scientific">Mitosporidium daphniae</name>
    <dbReference type="NCBI Taxonomy" id="1485682"/>
    <lineage>
        <taxon>Eukaryota</taxon>
        <taxon>Fungi</taxon>
        <taxon>Fungi incertae sedis</taxon>
        <taxon>Microsporidia</taxon>
        <taxon>Mitosporidium</taxon>
    </lineage>
</organism>
<gene>
    <name evidence="2" type="ORF">DI09_2p160</name>
</gene>
<feature type="region of interest" description="Disordered" evidence="1">
    <location>
        <begin position="71"/>
        <end position="155"/>
    </location>
</feature>
<accession>A0A098VS41</accession>
<keyword evidence="2" id="KW-0687">Ribonucleoprotein</keyword>
<keyword evidence="3" id="KW-1185">Reference proteome</keyword>
<sequence>MAFDRPRGRSSYSGGGANRQGSYRSDDFGPPAEILGMCFTIKPSEGILATSFKPTQKIFIGTDKLLPLERFLPKPKSATPSIGSKRKAPGAGGSARGGAARGRGGGSGFRGGSGGFRGGSRGGSRGFSSRGSQGGSRGGSRGGSGSFRGSSRGRY</sequence>
<evidence type="ECO:0000256" key="1">
    <source>
        <dbReference type="SAM" id="MobiDB-lite"/>
    </source>
</evidence>
<dbReference type="VEuPathDB" id="MicrosporidiaDB:DI09_2p160"/>
<dbReference type="GO" id="GO:0034513">
    <property type="term" value="F:box H/ACA snoRNA binding"/>
    <property type="evidence" value="ECO:0007669"/>
    <property type="project" value="TreeGrafter"/>
</dbReference>
<dbReference type="Proteomes" id="UP000029725">
    <property type="component" value="Unassembled WGS sequence"/>
</dbReference>
<dbReference type="InterPro" id="IPR038664">
    <property type="entry name" value="Gar1/Naf1_Cbf5-bd_sf"/>
</dbReference>
<feature type="compositionally biased region" description="Gly residues" evidence="1">
    <location>
        <begin position="132"/>
        <end position="146"/>
    </location>
</feature>
<dbReference type="Gene3D" id="2.40.10.230">
    <property type="entry name" value="Probable tRNA pseudouridine synthase domain"/>
    <property type="match status" value="1"/>
</dbReference>